<proteinExistence type="predicted"/>
<dbReference type="Proteomes" id="UP000024635">
    <property type="component" value="Unassembled WGS sequence"/>
</dbReference>
<dbReference type="AlphaFoldDB" id="A0A016SQ14"/>
<dbReference type="PANTHER" id="PTHR23227:SF67">
    <property type="entry name" value="CRANIOFACIAL DEVELOPMENT PROTEIN 2-LIKE"/>
    <property type="match status" value="1"/>
</dbReference>
<dbReference type="EMBL" id="JARK01001529">
    <property type="protein sequence ID" value="EYB92461.1"/>
    <property type="molecule type" value="Genomic_DNA"/>
</dbReference>
<dbReference type="SUPFAM" id="SSF56219">
    <property type="entry name" value="DNase I-like"/>
    <property type="match status" value="1"/>
</dbReference>
<keyword evidence="2" id="KW-1185">Reference proteome</keyword>
<dbReference type="STRING" id="53326.A0A016SQ14"/>
<reference evidence="2" key="1">
    <citation type="journal article" date="2015" name="Nat. Genet.">
        <title>The genome and transcriptome of the zoonotic hookworm Ancylostoma ceylanicum identify infection-specific gene families.</title>
        <authorList>
            <person name="Schwarz E.M."/>
            <person name="Hu Y."/>
            <person name="Antoshechkin I."/>
            <person name="Miller M.M."/>
            <person name="Sternberg P.W."/>
            <person name="Aroian R.V."/>
        </authorList>
    </citation>
    <scope>NUCLEOTIDE SEQUENCE</scope>
    <source>
        <strain evidence="2">HY135</strain>
    </source>
</reference>
<dbReference type="PANTHER" id="PTHR23227">
    <property type="entry name" value="BUCENTAUR RELATED"/>
    <property type="match status" value="1"/>
</dbReference>
<evidence type="ECO:0000313" key="2">
    <source>
        <dbReference type="Proteomes" id="UP000024635"/>
    </source>
</evidence>
<gene>
    <name evidence="1" type="primary">Acey_s0193.g1379</name>
    <name evidence="1" type="ORF">Y032_0193g1379</name>
</gene>
<protein>
    <recommendedName>
        <fullName evidence="3">Endonuclease/exonuclease/phosphatase domain-containing protein</fullName>
    </recommendedName>
</protein>
<dbReference type="OrthoDB" id="409898at2759"/>
<dbReference type="InterPro" id="IPR036691">
    <property type="entry name" value="Endo/exonu/phosph_ase_sf"/>
</dbReference>
<dbReference type="InterPro" id="IPR027124">
    <property type="entry name" value="Swc5/CFDP1/2"/>
</dbReference>
<sequence length="298" mass="33282">MDMTTTYPGSEARLIDVSSVRGLPALQGRHRLNWPVPKIRIASLTAGTINGCSHKLADMLKCRRIDICAMQETRWSGSKSKEIGSAYKIIEVQRYDDRLMRIMIAFDSVKIHSFSAYAPQSGLSNKVKNAFWTLLDEQTTAVPSEDFVTAGGDLNGHVGTEKNGNCAHGSSGVGDRNADGERVSEYADAHELVITNTLSCKRVTHLLTYYNGTTSSQIDYELVHRRDLKEVLDVKVLPYETVARQHCPLVRALRIEPPKQDSEESNGPNRIKWWCWKGNKHEIVGNIQLNLTPNVDST</sequence>
<evidence type="ECO:0008006" key="3">
    <source>
        <dbReference type="Google" id="ProtNLM"/>
    </source>
</evidence>
<organism evidence="1 2">
    <name type="scientific">Ancylostoma ceylanicum</name>
    <dbReference type="NCBI Taxonomy" id="53326"/>
    <lineage>
        <taxon>Eukaryota</taxon>
        <taxon>Metazoa</taxon>
        <taxon>Ecdysozoa</taxon>
        <taxon>Nematoda</taxon>
        <taxon>Chromadorea</taxon>
        <taxon>Rhabditida</taxon>
        <taxon>Rhabditina</taxon>
        <taxon>Rhabditomorpha</taxon>
        <taxon>Strongyloidea</taxon>
        <taxon>Ancylostomatidae</taxon>
        <taxon>Ancylostomatinae</taxon>
        <taxon>Ancylostoma</taxon>
    </lineage>
</organism>
<dbReference type="Gene3D" id="3.60.10.10">
    <property type="entry name" value="Endonuclease/exonuclease/phosphatase"/>
    <property type="match status" value="1"/>
</dbReference>
<accession>A0A016SQ14</accession>
<evidence type="ECO:0000313" key="1">
    <source>
        <dbReference type="EMBL" id="EYB92461.1"/>
    </source>
</evidence>
<name>A0A016SQ14_9BILA</name>
<comment type="caution">
    <text evidence="1">The sequence shown here is derived from an EMBL/GenBank/DDBJ whole genome shotgun (WGS) entry which is preliminary data.</text>
</comment>